<dbReference type="Pfam" id="PF01551">
    <property type="entry name" value="Peptidase_M23"/>
    <property type="match status" value="1"/>
</dbReference>
<dbReference type="STRING" id="48467.SAMN02745166_02440"/>
<protein>
    <submittedName>
        <fullName evidence="4">Peptidase family M23</fullName>
    </submittedName>
</protein>
<accession>A0A1T4Y4F4</accession>
<gene>
    <name evidence="4" type="ORF">SAMN02745166_02440</name>
</gene>
<feature type="chain" id="PRO_5012165288" evidence="2">
    <location>
        <begin position="19"/>
        <end position="332"/>
    </location>
</feature>
<dbReference type="InterPro" id="IPR050570">
    <property type="entry name" value="Cell_wall_metabolism_enzyme"/>
</dbReference>
<evidence type="ECO:0000259" key="3">
    <source>
        <dbReference type="Pfam" id="PF01551"/>
    </source>
</evidence>
<dbReference type="Gene3D" id="2.70.70.10">
    <property type="entry name" value="Glucose Permease (Domain IIA)"/>
    <property type="match status" value="1"/>
</dbReference>
<dbReference type="OrthoDB" id="186635at2"/>
<evidence type="ECO:0000256" key="1">
    <source>
        <dbReference type="ARBA" id="ARBA00022729"/>
    </source>
</evidence>
<dbReference type="InterPro" id="IPR011055">
    <property type="entry name" value="Dup_hybrid_motif"/>
</dbReference>
<proteinExistence type="predicted"/>
<reference evidence="5" key="1">
    <citation type="submission" date="2017-02" db="EMBL/GenBank/DDBJ databases">
        <authorList>
            <person name="Varghese N."/>
            <person name="Submissions S."/>
        </authorList>
    </citation>
    <scope>NUCLEOTIDE SEQUENCE [LARGE SCALE GENOMIC DNA]</scope>
    <source>
        <strain evidence="5">ATCC 700200</strain>
    </source>
</reference>
<name>A0A1T4Y4F4_9BACT</name>
<organism evidence="4 5">
    <name type="scientific">Prosthecobacter debontii</name>
    <dbReference type="NCBI Taxonomy" id="48467"/>
    <lineage>
        <taxon>Bacteria</taxon>
        <taxon>Pseudomonadati</taxon>
        <taxon>Verrucomicrobiota</taxon>
        <taxon>Verrucomicrobiia</taxon>
        <taxon>Verrucomicrobiales</taxon>
        <taxon>Verrucomicrobiaceae</taxon>
        <taxon>Prosthecobacter</taxon>
    </lineage>
</organism>
<evidence type="ECO:0000256" key="2">
    <source>
        <dbReference type="SAM" id="SignalP"/>
    </source>
</evidence>
<dbReference type="SUPFAM" id="SSF51261">
    <property type="entry name" value="Duplicated hybrid motif"/>
    <property type="match status" value="1"/>
</dbReference>
<evidence type="ECO:0000313" key="4">
    <source>
        <dbReference type="EMBL" id="SKA96630.1"/>
    </source>
</evidence>
<dbReference type="CDD" id="cd12797">
    <property type="entry name" value="M23_peptidase"/>
    <property type="match status" value="1"/>
</dbReference>
<sequence>MSRFLLPLLIAAATGAQALDLRLPTDNGALLVGDGSGYFQFVDRDFEGVKSTPWQGGQFGFVRDARRVGQRIAYARFHEGMDVKPTQRDAKGNPLDDIHPILPGKVIYVTASAAQSNYGRYLVVQHDLPEGSFYSLYAHLASANVQAGDTVTHASVLGRMGYTGSGIDQRRAHLHVELNLLLNPEFETWHASHFRSPNHHGIYNGMNLLGLDLQALYLAHQKNPDLSLSDFIRSSEAWFEITVPSTAKMDFITRYPWLKDVPTAPVNAWKIRCTRWGLPISVRAADQAAAKPVITWVKEDPIPHYYNTRGLVSNSGQITVSGLQFAELLSGL</sequence>
<dbReference type="PANTHER" id="PTHR21666:SF289">
    <property type="entry name" value="L-ALA--D-GLU ENDOPEPTIDASE"/>
    <property type="match status" value="1"/>
</dbReference>
<keyword evidence="1 2" id="KW-0732">Signal</keyword>
<dbReference type="GO" id="GO:0004222">
    <property type="term" value="F:metalloendopeptidase activity"/>
    <property type="evidence" value="ECO:0007669"/>
    <property type="project" value="TreeGrafter"/>
</dbReference>
<dbReference type="PANTHER" id="PTHR21666">
    <property type="entry name" value="PEPTIDASE-RELATED"/>
    <property type="match status" value="1"/>
</dbReference>
<keyword evidence="5" id="KW-1185">Reference proteome</keyword>
<evidence type="ECO:0000313" key="5">
    <source>
        <dbReference type="Proteomes" id="UP000190774"/>
    </source>
</evidence>
<dbReference type="EMBL" id="FUYE01000007">
    <property type="protein sequence ID" value="SKA96630.1"/>
    <property type="molecule type" value="Genomic_DNA"/>
</dbReference>
<feature type="signal peptide" evidence="2">
    <location>
        <begin position="1"/>
        <end position="18"/>
    </location>
</feature>
<dbReference type="RefSeq" id="WP_078813637.1">
    <property type="nucleotide sequence ID" value="NZ_FUYE01000007.1"/>
</dbReference>
<dbReference type="Proteomes" id="UP000190774">
    <property type="component" value="Unassembled WGS sequence"/>
</dbReference>
<dbReference type="AlphaFoldDB" id="A0A1T4Y4F4"/>
<feature type="domain" description="M23ase beta-sheet core" evidence="3">
    <location>
        <begin position="77"/>
        <end position="179"/>
    </location>
</feature>
<dbReference type="InterPro" id="IPR016047">
    <property type="entry name" value="M23ase_b-sheet_dom"/>
</dbReference>